<dbReference type="Proteomes" id="UP001295462">
    <property type="component" value="Unassembled WGS sequence"/>
</dbReference>
<name>A0AAU9QJ58_9VIBR</name>
<evidence type="ECO:0008006" key="3">
    <source>
        <dbReference type="Google" id="ProtNLM"/>
    </source>
</evidence>
<proteinExistence type="predicted"/>
<evidence type="ECO:0000313" key="2">
    <source>
        <dbReference type="Proteomes" id="UP001295462"/>
    </source>
</evidence>
<dbReference type="AlphaFoldDB" id="A0AAU9QJ58"/>
<reference evidence="1" key="1">
    <citation type="submission" date="2022-01" db="EMBL/GenBank/DDBJ databases">
        <authorList>
            <person name="Lagorce A."/>
        </authorList>
    </citation>
    <scope>NUCLEOTIDE SEQUENCE</scope>
    <source>
        <strain evidence="1">Th15_F1_A12</strain>
    </source>
</reference>
<gene>
    <name evidence="1" type="ORF">THF1A12_1220003</name>
</gene>
<evidence type="ECO:0000313" key="1">
    <source>
        <dbReference type="EMBL" id="CAH1574212.1"/>
    </source>
</evidence>
<accession>A0AAU9QJ58</accession>
<sequence length="179" mass="20786">MKLHSKRLLSIWDHHTYSAHKKKIKKPIDGLFIFQSLFSVEAFASRPAQNLTTQLAKRTADALLEKVRALRNDINQQHRKLINDCDSEDIREIIVNEPIDVAVESRHYTPASVMLMKVFLSCDAYFAALYQARMEGELTETEMQHHRTNTTVQLDELLRNVHRTCLSFHKVRKEAEAKT</sequence>
<organism evidence="1 2">
    <name type="scientific">Vibrio jasicida</name>
    <dbReference type="NCBI Taxonomy" id="766224"/>
    <lineage>
        <taxon>Bacteria</taxon>
        <taxon>Pseudomonadati</taxon>
        <taxon>Pseudomonadota</taxon>
        <taxon>Gammaproteobacteria</taxon>
        <taxon>Vibrionales</taxon>
        <taxon>Vibrionaceae</taxon>
        <taxon>Vibrio</taxon>
    </lineage>
</organism>
<dbReference type="RefSeq" id="WP_038888827.1">
    <property type="nucleotide sequence ID" value="NZ_CAKMTZ010000027.1"/>
</dbReference>
<dbReference type="EMBL" id="CAKMUD010000027">
    <property type="protein sequence ID" value="CAH1574212.1"/>
    <property type="molecule type" value="Genomic_DNA"/>
</dbReference>
<comment type="caution">
    <text evidence="1">The sequence shown here is derived from an EMBL/GenBank/DDBJ whole genome shotgun (WGS) entry which is preliminary data.</text>
</comment>
<protein>
    <recommendedName>
        <fullName evidence="3">DUF1845 domain-containing protein</fullName>
    </recommendedName>
</protein>